<evidence type="ECO:0000313" key="9">
    <source>
        <dbReference type="WBParaSite" id="PSAMB.scaffold882size39477.g9564.t1"/>
    </source>
</evidence>
<feature type="compositionally biased region" description="Low complexity" evidence="5">
    <location>
        <begin position="358"/>
        <end position="370"/>
    </location>
</feature>
<comment type="subcellular location">
    <subcellularLocation>
        <location evidence="1">Membrane</location>
    </subcellularLocation>
</comment>
<feature type="transmembrane region" description="Helical" evidence="6">
    <location>
        <begin position="139"/>
        <end position="160"/>
    </location>
</feature>
<evidence type="ECO:0000256" key="5">
    <source>
        <dbReference type="SAM" id="MobiDB-lite"/>
    </source>
</evidence>
<evidence type="ECO:0000256" key="3">
    <source>
        <dbReference type="ARBA" id="ARBA00022989"/>
    </source>
</evidence>
<feature type="transmembrane region" description="Helical" evidence="6">
    <location>
        <begin position="105"/>
        <end position="127"/>
    </location>
</feature>
<feature type="transmembrane region" description="Helical" evidence="6">
    <location>
        <begin position="300"/>
        <end position="324"/>
    </location>
</feature>
<evidence type="ECO:0000256" key="2">
    <source>
        <dbReference type="ARBA" id="ARBA00022692"/>
    </source>
</evidence>
<dbReference type="Gene3D" id="1.20.1070.10">
    <property type="entry name" value="Rhodopsin 7-helix transmembrane proteins"/>
    <property type="match status" value="1"/>
</dbReference>
<dbReference type="WBParaSite" id="PSAMB.scaffold882size39477.g9564.t1">
    <property type="protein sequence ID" value="PSAMB.scaffold882size39477.g9564.t1"/>
    <property type="gene ID" value="PSAMB.scaffold882size39477.g9564"/>
</dbReference>
<sequence length="409" mass="45851">MSIKNICLPEKIMLLSTTPLDSFIQRFVFPVQFVLGVVGNVLIFSVLFSGTARNRANDLLSAMALADAAVLLFLLPHSLSAFHAFAFNNTFRYFYLNTKPHLAAMANWFSAAAIWFVLGVSIERLLIIKSPLRSRLYYVRLRMAGPVVAVFVATAALTGYHHVAHDCFLYRLCNDTQLYSQCFPSAFDWPLNRTNPHSHSFRLFVRTSTVINALFVVVIPIVIVALLNIALIRLLKKRSNQPLIKGSFRRSSDVAVQQNQERRVTITVCAVVSSFTLTQGPSAVIFMYELIQGKDRPGLTFYNITCLTNTLVITGKMLNVVLFCMTSGNFRRRLVAMVTNRLVKFGLVTGDTMRHKGSTSTHRTSLTATTPLHTRSFPMRPRGGSESYSNASSEKRRKFSRANTGEVYL</sequence>
<dbReference type="Pfam" id="PF00001">
    <property type="entry name" value="7tm_1"/>
    <property type="match status" value="1"/>
</dbReference>
<feature type="transmembrane region" description="Helical" evidence="6">
    <location>
        <begin position="60"/>
        <end position="85"/>
    </location>
</feature>
<evidence type="ECO:0000256" key="6">
    <source>
        <dbReference type="SAM" id="Phobius"/>
    </source>
</evidence>
<keyword evidence="2 6" id="KW-0812">Transmembrane</keyword>
<proteinExistence type="predicted"/>
<feature type="transmembrane region" description="Helical" evidence="6">
    <location>
        <begin position="210"/>
        <end position="235"/>
    </location>
</feature>
<dbReference type="Proteomes" id="UP000887566">
    <property type="component" value="Unplaced"/>
</dbReference>
<keyword evidence="4 6" id="KW-0472">Membrane</keyword>
<dbReference type="SUPFAM" id="SSF81321">
    <property type="entry name" value="Family A G protein-coupled receptor-like"/>
    <property type="match status" value="1"/>
</dbReference>
<keyword evidence="8" id="KW-1185">Reference proteome</keyword>
<feature type="transmembrane region" description="Helical" evidence="6">
    <location>
        <begin position="264"/>
        <end position="288"/>
    </location>
</feature>
<evidence type="ECO:0000259" key="7">
    <source>
        <dbReference type="PROSITE" id="PS50262"/>
    </source>
</evidence>
<dbReference type="PROSITE" id="PS50262">
    <property type="entry name" value="G_PROTEIN_RECEP_F1_2"/>
    <property type="match status" value="1"/>
</dbReference>
<dbReference type="PANTHER" id="PTHR46895">
    <property type="entry name" value="PROTEIN CBG20548-RELATED"/>
    <property type="match status" value="1"/>
</dbReference>
<organism evidence="8 9">
    <name type="scientific">Plectus sambesii</name>
    <dbReference type="NCBI Taxonomy" id="2011161"/>
    <lineage>
        <taxon>Eukaryota</taxon>
        <taxon>Metazoa</taxon>
        <taxon>Ecdysozoa</taxon>
        <taxon>Nematoda</taxon>
        <taxon>Chromadorea</taxon>
        <taxon>Plectida</taxon>
        <taxon>Plectina</taxon>
        <taxon>Plectoidea</taxon>
        <taxon>Plectidae</taxon>
        <taxon>Plectus</taxon>
    </lineage>
</organism>
<evidence type="ECO:0000256" key="1">
    <source>
        <dbReference type="ARBA" id="ARBA00004370"/>
    </source>
</evidence>
<evidence type="ECO:0000313" key="8">
    <source>
        <dbReference type="Proteomes" id="UP000887566"/>
    </source>
</evidence>
<dbReference type="GO" id="GO:0016020">
    <property type="term" value="C:membrane"/>
    <property type="evidence" value="ECO:0007669"/>
    <property type="project" value="UniProtKB-SubCell"/>
</dbReference>
<dbReference type="AlphaFoldDB" id="A0A914XKA1"/>
<dbReference type="GO" id="GO:0004930">
    <property type="term" value="F:G protein-coupled receptor activity"/>
    <property type="evidence" value="ECO:0007669"/>
    <property type="project" value="InterPro"/>
</dbReference>
<reference evidence="9" key="1">
    <citation type="submission" date="2022-11" db="UniProtKB">
        <authorList>
            <consortium name="WormBaseParasite"/>
        </authorList>
    </citation>
    <scope>IDENTIFICATION</scope>
</reference>
<dbReference type="PRINTS" id="PR00237">
    <property type="entry name" value="GPCRRHODOPSN"/>
</dbReference>
<dbReference type="InterPro" id="IPR017452">
    <property type="entry name" value="GPCR_Rhodpsn_7TM"/>
</dbReference>
<protein>
    <submittedName>
        <fullName evidence="9">G-protein coupled receptors family 1 profile domain-containing protein</fullName>
    </submittedName>
</protein>
<dbReference type="InterPro" id="IPR000276">
    <property type="entry name" value="GPCR_Rhodpsn"/>
</dbReference>
<feature type="transmembrane region" description="Helical" evidence="6">
    <location>
        <begin position="27"/>
        <end position="48"/>
    </location>
</feature>
<keyword evidence="3 6" id="KW-1133">Transmembrane helix</keyword>
<accession>A0A914XKA1</accession>
<feature type="region of interest" description="Disordered" evidence="5">
    <location>
        <begin position="354"/>
        <end position="409"/>
    </location>
</feature>
<dbReference type="CDD" id="cd14978">
    <property type="entry name" value="7tmA_FMRFamide_R-like"/>
    <property type="match status" value="1"/>
</dbReference>
<feature type="domain" description="G-protein coupled receptors family 1 profile" evidence="7">
    <location>
        <begin position="39"/>
        <end position="323"/>
    </location>
</feature>
<evidence type="ECO:0000256" key="4">
    <source>
        <dbReference type="ARBA" id="ARBA00023136"/>
    </source>
</evidence>
<name>A0A914XKA1_9BILA</name>